<keyword evidence="2" id="KW-1185">Reference proteome</keyword>
<reference evidence="1" key="1">
    <citation type="submission" date="2020-08" db="EMBL/GenBank/DDBJ databases">
        <title>Pontibacter sp. SD6 16S ribosomal RNA gene Genome sequencing and assembly.</title>
        <authorList>
            <person name="Kang M."/>
        </authorList>
    </citation>
    <scope>NUCLEOTIDE SEQUENCE</scope>
    <source>
        <strain evidence="1">SD6</strain>
    </source>
</reference>
<dbReference type="RefSeq" id="WP_187068475.1">
    <property type="nucleotide sequence ID" value="NZ_JACRVF010000005.1"/>
</dbReference>
<organism evidence="1 2">
    <name type="scientific">Pontibacter cellulosilyticus</name>
    <dbReference type="NCBI Taxonomy" id="1720253"/>
    <lineage>
        <taxon>Bacteria</taxon>
        <taxon>Pseudomonadati</taxon>
        <taxon>Bacteroidota</taxon>
        <taxon>Cytophagia</taxon>
        <taxon>Cytophagales</taxon>
        <taxon>Hymenobacteraceae</taxon>
        <taxon>Pontibacter</taxon>
    </lineage>
</organism>
<proteinExistence type="predicted"/>
<accession>A0A923N9U4</accession>
<dbReference type="AlphaFoldDB" id="A0A923N9U4"/>
<name>A0A923N9U4_9BACT</name>
<protein>
    <recommendedName>
        <fullName evidence="3">STAS/SEC14 domain-containing protein</fullName>
    </recommendedName>
</protein>
<dbReference type="Proteomes" id="UP000603640">
    <property type="component" value="Unassembled WGS sequence"/>
</dbReference>
<evidence type="ECO:0000313" key="2">
    <source>
        <dbReference type="Proteomes" id="UP000603640"/>
    </source>
</evidence>
<dbReference type="EMBL" id="JACRVF010000005">
    <property type="protein sequence ID" value="MBC5994452.1"/>
    <property type="molecule type" value="Genomic_DNA"/>
</dbReference>
<gene>
    <name evidence="1" type="ORF">H8S84_16510</name>
</gene>
<sequence length="137" mass="16006">MQNKTLVVEPHITIGFNSLNHIIYVDWTGDQTKESVQDGCEKMLDLLKQYHCTKVLNDNTNVTSIWLEAAWWVAVDWFPRMYEAGCRLFAWVESPHQLGKLSIEETLKFEITGVIALTFQNKQLAEEWLLKYDPEMK</sequence>
<comment type="caution">
    <text evidence="1">The sequence shown here is derived from an EMBL/GenBank/DDBJ whole genome shotgun (WGS) entry which is preliminary data.</text>
</comment>
<evidence type="ECO:0008006" key="3">
    <source>
        <dbReference type="Google" id="ProtNLM"/>
    </source>
</evidence>
<evidence type="ECO:0000313" key="1">
    <source>
        <dbReference type="EMBL" id="MBC5994452.1"/>
    </source>
</evidence>